<dbReference type="EMBL" id="FUWS01000001">
    <property type="protein sequence ID" value="SJZ46510.1"/>
    <property type="molecule type" value="Genomic_DNA"/>
</dbReference>
<sequence>MSLVSPTEPVPVAQLGRVHFIGMGGAGMSGIARVLIQRGVEVSGSDAKDSDVLRSLEELGARTHVGHAAANVGDADTVVVSSAVREDNPELVEARSRGLRVLPRAAALGALLLGRRGVAVAGTHGKTTTTSILTVVLQHLGVEPGYVIGGRLVTTGLGADAGAGDVIVVEADESDGSFLMLAPKVAIVTNVEADHLDNYGGLDEIHANFAAFAERVADTLVVGVDDPGARKVAEVARGLGRRVLTYGESADAQYRVGNVRADGFSTLFTLTPPGGDPLDCAVAVPGRHNVLNAAAAIAAADELGHDPEVAVQGLAGFTGAARRFELKGEAGGVRVYDSYAHHPTEIAADLRAARAALDSDTGRPEEPGRVVALFQPHLYSRTRIFATEFADALTLADEVAVLPIYAAREDPEPGVTAELITKGVGHERVHYCPDRAEAVARVAALARPGDIVLTMGAGDVTELGPIIVEALERLAR</sequence>
<evidence type="ECO:0000256" key="7">
    <source>
        <dbReference type="ARBA" id="ARBA00022741"/>
    </source>
</evidence>
<dbReference type="Gene3D" id="3.40.1190.10">
    <property type="entry name" value="Mur-like, catalytic domain"/>
    <property type="match status" value="1"/>
</dbReference>
<evidence type="ECO:0000313" key="18">
    <source>
        <dbReference type="EMBL" id="SJZ46510.1"/>
    </source>
</evidence>
<keyword evidence="9 14" id="KW-0133">Cell shape</keyword>
<comment type="catalytic activity">
    <reaction evidence="13 14">
        <text>UDP-N-acetyl-alpha-D-muramate + L-alanine + ATP = UDP-N-acetyl-alpha-D-muramoyl-L-alanine + ADP + phosphate + H(+)</text>
        <dbReference type="Rhea" id="RHEA:23372"/>
        <dbReference type="ChEBI" id="CHEBI:15378"/>
        <dbReference type="ChEBI" id="CHEBI:30616"/>
        <dbReference type="ChEBI" id="CHEBI:43474"/>
        <dbReference type="ChEBI" id="CHEBI:57972"/>
        <dbReference type="ChEBI" id="CHEBI:70757"/>
        <dbReference type="ChEBI" id="CHEBI:83898"/>
        <dbReference type="ChEBI" id="CHEBI:456216"/>
        <dbReference type="EC" id="6.3.2.8"/>
    </reaction>
</comment>
<dbReference type="Gene3D" id="3.40.50.720">
    <property type="entry name" value="NAD(P)-binding Rossmann-like Domain"/>
    <property type="match status" value="1"/>
</dbReference>
<keyword evidence="10 14" id="KW-0573">Peptidoglycan synthesis</keyword>
<comment type="function">
    <text evidence="14">Cell wall formation.</text>
</comment>
<keyword evidence="6 14" id="KW-0132">Cell division</keyword>
<dbReference type="SUPFAM" id="SSF53244">
    <property type="entry name" value="MurD-like peptide ligases, peptide-binding domain"/>
    <property type="match status" value="1"/>
</dbReference>
<dbReference type="AlphaFoldDB" id="A0A1T4KVV9"/>
<evidence type="ECO:0000259" key="16">
    <source>
        <dbReference type="Pfam" id="PF02875"/>
    </source>
</evidence>
<dbReference type="Pfam" id="PF01225">
    <property type="entry name" value="Mur_ligase"/>
    <property type="match status" value="1"/>
</dbReference>
<dbReference type="GO" id="GO:0009252">
    <property type="term" value="P:peptidoglycan biosynthetic process"/>
    <property type="evidence" value="ECO:0007669"/>
    <property type="project" value="UniProtKB-UniRule"/>
</dbReference>
<proteinExistence type="inferred from homology"/>
<dbReference type="HAMAP" id="MF_00046">
    <property type="entry name" value="MurC"/>
    <property type="match status" value="1"/>
</dbReference>
<comment type="subcellular location">
    <subcellularLocation>
        <location evidence="1 14">Cytoplasm</location>
    </subcellularLocation>
</comment>
<evidence type="ECO:0000256" key="13">
    <source>
        <dbReference type="ARBA" id="ARBA00047833"/>
    </source>
</evidence>
<dbReference type="OrthoDB" id="9804126at2"/>
<keyword evidence="4 14" id="KW-0963">Cytoplasm</keyword>
<dbReference type="PANTHER" id="PTHR43445">
    <property type="entry name" value="UDP-N-ACETYLMURAMATE--L-ALANINE LIGASE-RELATED"/>
    <property type="match status" value="1"/>
</dbReference>
<evidence type="ECO:0000256" key="10">
    <source>
        <dbReference type="ARBA" id="ARBA00022984"/>
    </source>
</evidence>
<evidence type="ECO:0000256" key="1">
    <source>
        <dbReference type="ARBA" id="ARBA00004496"/>
    </source>
</evidence>
<dbReference type="InterPro" id="IPR036565">
    <property type="entry name" value="Mur-like_cat_sf"/>
</dbReference>
<evidence type="ECO:0000256" key="3">
    <source>
        <dbReference type="ARBA" id="ARBA00012211"/>
    </source>
</evidence>
<dbReference type="InterPro" id="IPR013221">
    <property type="entry name" value="Mur_ligase_cen"/>
</dbReference>
<keyword evidence="8 14" id="KW-0067">ATP-binding</keyword>
<dbReference type="GO" id="GO:0008360">
    <property type="term" value="P:regulation of cell shape"/>
    <property type="evidence" value="ECO:0007669"/>
    <property type="project" value="UniProtKB-KW"/>
</dbReference>
<dbReference type="PANTHER" id="PTHR43445:SF3">
    <property type="entry name" value="UDP-N-ACETYLMURAMATE--L-ALANINE LIGASE"/>
    <property type="match status" value="1"/>
</dbReference>
<keyword evidence="12 14" id="KW-0961">Cell wall biogenesis/degradation</keyword>
<dbReference type="Gene3D" id="3.90.190.20">
    <property type="entry name" value="Mur ligase, C-terminal domain"/>
    <property type="match status" value="1"/>
</dbReference>
<evidence type="ECO:0000256" key="5">
    <source>
        <dbReference type="ARBA" id="ARBA00022598"/>
    </source>
</evidence>
<name>A0A1T4KVV9_9ACTN</name>
<evidence type="ECO:0000313" key="19">
    <source>
        <dbReference type="Proteomes" id="UP000190637"/>
    </source>
</evidence>
<dbReference type="EC" id="6.3.2.8" evidence="3 14"/>
<dbReference type="GO" id="GO:0008763">
    <property type="term" value="F:UDP-N-acetylmuramate-L-alanine ligase activity"/>
    <property type="evidence" value="ECO:0007669"/>
    <property type="project" value="UniProtKB-UniRule"/>
</dbReference>
<evidence type="ECO:0000256" key="11">
    <source>
        <dbReference type="ARBA" id="ARBA00023306"/>
    </source>
</evidence>
<dbReference type="RefSeq" id="WP_078759942.1">
    <property type="nucleotide sequence ID" value="NZ_FUWS01000001.1"/>
</dbReference>
<feature type="domain" description="Mur ligase central" evidence="17">
    <location>
        <begin position="120"/>
        <end position="300"/>
    </location>
</feature>
<dbReference type="SUPFAM" id="SSF51984">
    <property type="entry name" value="MurCD N-terminal domain"/>
    <property type="match status" value="1"/>
</dbReference>
<dbReference type="InterPro" id="IPR004101">
    <property type="entry name" value="Mur_ligase_C"/>
</dbReference>
<gene>
    <name evidence="14" type="primary">murC</name>
    <name evidence="18" type="ORF">SAMN02745673_00564</name>
</gene>
<dbReference type="InterPro" id="IPR000713">
    <property type="entry name" value="Mur_ligase_N"/>
</dbReference>
<dbReference type="GO" id="GO:0051301">
    <property type="term" value="P:cell division"/>
    <property type="evidence" value="ECO:0007669"/>
    <property type="project" value="UniProtKB-KW"/>
</dbReference>
<keyword evidence="19" id="KW-1185">Reference proteome</keyword>
<evidence type="ECO:0000256" key="4">
    <source>
        <dbReference type="ARBA" id="ARBA00022490"/>
    </source>
</evidence>
<evidence type="ECO:0000259" key="17">
    <source>
        <dbReference type="Pfam" id="PF08245"/>
    </source>
</evidence>
<evidence type="ECO:0000256" key="8">
    <source>
        <dbReference type="ARBA" id="ARBA00022840"/>
    </source>
</evidence>
<accession>A0A1T4KVV9</accession>
<dbReference type="GO" id="GO:0071555">
    <property type="term" value="P:cell wall organization"/>
    <property type="evidence" value="ECO:0007669"/>
    <property type="project" value="UniProtKB-KW"/>
</dbReference>
<evidence type="ECO:0000256" key="2">
    <source>
        <dbReference type="ARBA" id="ARBA00004752"/>
    </source>
</evidence>
<dbReference type="GO" id="GO:0005524">
    <property type="term" value="F:ATP binding"/>
    <property type="evidence" value="ECO:0007669"/>
    <property type="project" value="UniProtKB-UniRule"/>
</dbReference>
<dbReference type="Pfam" id="PF08245">
    <property type="entry name" value="Mur_ligase_M"/>
    <property type="match status" value="1"/>
</dbReference>
<dbReference type="InterPro" id="IPR036615">
    <property type="entry name" value="Mur_ligase_C_dom_sf"/>
</dbReference>
<protein>
    <recommendedName>
        <fullName evidence="3 14">UDP-N-acetylmuramate--L-alanine ligase</fullName>
        <ecNumber evidence="3 14">6.3.2.8</ecNumber>
    </recommendedName>
    <alternativeName>
        <fullName evidence="14">UDP-N-acetylmuramoyl-L-alanine synthetase</fullName>
    </alternativeName>
</protein>
<keyword evidence="7 14" id="KW-0547">Nucleotide-binding</keyword>
<evidence type="ECO:0000256" key="6">
    <source>
        <dbReference type="ARBA" id="ARBA00022618"/>
    </source>
</evidence>
<feature type="domain" description="Mur ligase C-terminal" evidence="16">
    <location>
        <begin position="322"/>
        <end position="458"/>
    </location>
</feature>
<comment type="similarity">
    <text evidence="14">Belongs to the MurCDEF family.</text>
</comment>
<dbReference type="InterPro" id="IPR005758">
    <property type="entry name" value="UDP-N-AcMur_Ala_ligase_MurC"/>
</dbReference>
<dbReference type="STRING" id="1122192.SAMN02745673_00564"/>
<dbReference type="InterPro" id="IPR050061">
    <property type="entry name" value="MurCDEF_pg_biosynth"/>
</dbReference>
<evidence type="ECO:0000256" key="14">
    <source>
        <dbReference type="HAMAP-Rule" id="MF_00046"/>
    </source>
</evidence>
<evidence type="ECO:0000259" key="15">
    <source>
        <dbReference type="Pfam" id="PF01225"/>
    </source>
</evidence>
<evidence type="ECO:0000256" key="12">
    <source>
        <dbReference type="ARBA" id="ARBA00023316"/>
    </source>
</evidence>
<comment type="pathway">
    <text evidence="2 14">Cell wall biogenesis; peptidoglycan biosynthesis.</text>
</comment>
<dbReference type="Proteomes" id="UP000190637">
    <property type="component" value="Unassembled WGS sequence"/>
</dbReference>
<dbReference type="UniPathway" id="UPA00219"/>
<reference evidence="18 19" key="1">
    <citation type="submission" date="2017-02" db="EMBL/GenBank/DDBJ databases">
        <authorList>
            <person name="Peterson S.W."/>
        </authorList>
    </citation>
    <scope>NUCLEOTIDE SEQUENCE [LARGE SCALE GENOMIC DNA]</scope>
    <source>
        <strain evidence="18 19">DSM 45154</strain>
    </source>
</reference>
<keyword evidence="5 14" id="KW-0436">Ligase</keyword>
<dbReference type="SUPFAM" id="SSF53623">
    <property type="entry name" value="MurD-like peptide ligases, catalytic domain"/>
    <property type="match status" value="1"/>
</dbReference>
<feature type="domain" description="Mur ligase N-terminal catalytic" evidence="15">
    <location>
        <begin position="18"/>
        <end position="113"/>
    </location>
</feature>
<dbReference type="GO" id="GO:0005737">
    <property type="term" value="C:cytoplasm"/>
    <property type="evidence" value="ECO:0007669"/>
    <property type="project" value="UniProtKB-SubCell"/>
</dbReference>
<evidence type="ECO:0000256" key="9">
    <source>
        <dbReference type="ARBA" id="ARBA00022960"/>
    </source>
</evidence>
<dbReference type="Pfam" id="PF02875">
    <property type="entry name" value="Mur_ligase_C"/>
    <property type="match status" value="1"/>
</dbReference>
<keyword evidence="11 14" id="KW-0131">Cell cycle</keyword>
<feature type="binding site" evidence="14">
    <location>
        <begin position="122"/>
        <end position="128"/>
    </location>
    <ligand>
        <name>ATP</name>
        <dbReference type="ChEBI" id="CHEBI:30616"/>
    </ligand>
</feature>
<organism evidence="18 19">
    <name type="scientific">Marinactinospora thermotolerans DSM 45154</name>
    <dbReference type="NCBI Taxonomy" id="1122192"/>
    <lineage>
        <taxon>Bacteria</taxon>
        <taxon>Bacillati</taxon>
        <taxon>Actinomycetota</taxon>
        <taxon>Actinomycetes</taxon>
        <taxon>Streptosporangiales</taxon>
        <taxon>Nocardiopsidaceae</taxon>
        <taxon>Marinactinospora</taxon>
    </lineage>
</organism>
<dbReference type="NCBIfam" id="TIGR01082">
    <property type="entry name" value="murC"/>
    <property type="match status" value="1"/>
</dbReference>